<sequence length="104" mass="12307">MRVSYYVVYDSAQQLGNSPPLRLYKLRGLHHTELTEPWLEQVNLGFRLWQGEFEGRRDTWLRWCDEKGNILLTGDEKTEQERQRADRLAEMLRAQGIDPDQLSS</sequence>
<accession>A0A9E9C6R5</accession>
<proteinExistence type="predicted"/>
<evidence type="ECO:0000313" key="2">
    <source>
        <dbReference type="Proteomes" id="UP001163152"/>
    </source>
</evidence>
<dbReference type="PANTHER" id="PTHR33352:SF3">
    <property type="entry name" value="SLR1612 PROTEIN"/>
    <property type="match status" value="1"/>
</dbReference>
<gene>
    <name evidence="1" type="ORF">OXH18_20560</name>
</gene>
<protein>
    <submittedName>
        <fullName evidence="1">Uncharacterized protein</fullName>
    </submittedName>
</protein>
<reference evidence="1" key="1">
    <citation type="submission" date="2022-12" db="EMBL/GenBank/DDBJ databases">
        <title>Polyphasic identification of a Novel Hot-Spring Cyanobacterium Ocullathermofonsia sinensis gen nov. sp. nov. and Genomic Insights on its Adaptations to the Thermal Habitat.</title>
        <authorList>
            <person name="Daroch M."/>
            <person name="Tang J."/>
            <person name="Jiang Y."/>
        </authorList>
    </citation>
    <scope>NUCLEOTIDE SEQUENCE</scope>
    <source>
        <strain evidence="1">PKUAC-SCTA174</strain>
    </source>
</reference>
<keyword evidence="2" id="KW-1185">Reference proteome</keyword>
<name>A0A9E9C6R5_9CYAN</name>
<evidence type="ECO:0000313" key="1">
    <source>
        <dbReference type="EMBL" id="WAL59539.1"/>
    </source>
</evidence>
<dbReference type="KEGG" id="tsin:OXH18_20560"/>
<dbReference type="AlphaFoldDB" id="A0A9E9C6R5"/>
<dbReference type="Proteomes" id="UP001163152">
    <property type="component" value="Chromosome"/>
</dbReference>
<organism evidence="1 2">
    <name type="scientific">Thermocoleostomius sinensis A174</name>
    <dbReference type="NCBI Taxonomy" id="2016057"/>
    <lineage>
        <taxon>Bacteria</taxon>
        <taxon>Bacillati</taxon>
        <taxon>Cyanobacteriota</taxon>
        <taxon>Cyanophyceae</taxon>
        <taxon>Oculatellales</taxon>
        <taxon>Oculatellaceae</taxon>
        <taxon>Thermocoleostomius</taxon>
    </lineage>
</organism>
<dbReference type="EMBL" id="CP113797">
    <property type="protein sequence ID" value="WAL59539.1"/>
    <property type="molecule type" value="Genomic_DNA"/>
</dbReference>
<dbReference type="PANTHER" id="PTHR33352">
    <property type="entry name" value="SLR1095 PROTEIN"/>
    <property type="match status" value="1"/>
</dbReference>